<evidence type="ECO:0008006" key="7">
    <source>
        <dbReference type="Google" id="ProtNLM"/>
    </source>
</evidence>
<dbReference type="EMBL" id="CP018820">
    <property type="protein sequence ID" value="APR53031.1"/>
    <property type="molecule type" value="Genomic_DNA"/>
</dbReference>
<dbReference type="STRING" id="93064.BRX40_11855"/>
<dbReference type="KEGG" id="skr:BRX40_11855"/>
<evidence type="ECO:0000313" key="5">
    <source>
        <dbReference type="Proteomes" id="UP000185161"/>
    </source>
</evidence>
<sequence length="110" mass="11152">MSRLLLALICMLASFSLASGAVAHVAEQTICVESSAAAHSGDEGSKAPDIDSSGKGVQHQHAGCHGHHCASLANDMAPRSYALLDDGTRCTCVASLAGATPDPSLRPPQA</sequence>
<keyword evidence="2" id="KW-0732">Signal</keyword>
<dbReference type="Proteomes" id="UP000185161">
    <property type="component" value="Chromosome"/>
</dbReference>
<dbReference type="EMBL" id="QQWO01000024">
    <property type="protein sequence ID" value="RSU99265.1"/>
    <property type="molecule type" value="Genomic_DNA"/>
</dbReference>
<evidence type="ECO:0000256" key="2">
    <source>
        <dbReference type="SAM" id="SignalP"/>
    </source>
</evidence>
<feature type="signal peptide" evidence="2">
    <location>
        <begin position="1"/>
        <end position="23"/>
    </location>
</feature>
<protein>
    <recommendedName>
        <fullName evidence="7">DUF2946 domain-containing protein</fullName>
    </recommendedName>
</protein>
<name>A0A1L6JAS5_9SPHN</name>
<proteinExistence type="predicted"/>
<reference evidence="4 6" key="3">
    <citation type="submission" date="2018-07" db="EMBL/GenBank/DDBJ databases">
        <title>Genomic and Epidemiologic Investigation of an Indolent Hospital Outbreak.</title>
        <authorList>
            <person name="Johnson R.C."/>
            <person name="Deming C."/>
            <person name="Conlan S."/>
            <person name="Zellmer C.J."/>
            <person name="Michelin A.V."/>
            <person name="Lee-Lin S."/>
            <person name="Thomas P.J."/>
            <person name="Park M."/>
            <person name="Weingarten R.A."/>
            <person name="Less J."/>
            <person name="Dekker J.P."/>
            <person name="Frank K.M."/>
            <person name="Musser K.A."/>
            <person name="Mcquiston J.R."/>
            <person name="Henderson D.K."/>
            <person name="Lau A.F."/>
            <person name="Palmore T.N."/>
            <person name="Segre J.A."/>
        </authorList>
    </citation>
    <scope>NUCLEOTIDE SEQUENCE [LARGE SCALE GENOMIC DNA]</scope>
    <source>
        <strain evidence="4 6">SK-NIH.Env10_0317</strain>
    </source>
</reference>
<dbReference type="RefSeq" id="WP_075151712.1">
    <property type="nucleotide sequence ID" value="NZ_CP018820.1"/>
</dbReference>
<reference evidence="3" key="1">
    <citation type="submission" date="2016-12" db="EMBL/GenBank/DDBJ databases">
        <title>Whole genome sequencing of Sphingomonas koreensis.</title>
        <authorList>
            <person name="Conlan S."/>
            <person name="Thomas P.J."/>
            <person name="Mullikin J."/>
            <person name="Palmore T.N."/>
            <person name="Frank K.M."/>
            <person name="Segre J.A."/>
        </authorList>
    </citation>
    <scope>NUCLEOTIDE SEQUENCE</scope>
    <source>
        <strain evidence="3">ABOJV</strain>
    </source>
</reference>
<dbReference type="Proteomes" id="UP000286681">
    <property type="component" value="Unassembled WGS sequence"/>
</dbReference>
<keyword evidence="5" id="KW-1185">Reference proteome</keyword>
<feature type="chain" id="PRO_5041797901" description="DUF2946 domain-containing protein" evidence="2">
    <location>
        <begin position="24"/>
        <end position="110"/>
    </location>
</feature>
<evidence type="ECO:0000313" key="4">
    <source>
        <dbReference type="EMBL" id="RSU99265.1"/>
    </source>
</evidence>
<dbReference type="AlphaFoldDB" id="A0A1L6JAS5"/>
<gene>
    <name evidence="3" type="ORF">BRX40_11855</name>
    <name evidence="4" type="ORF">CA257_20385</name>
</gene>
<feature type="compositionally biased region" description="Basic and acidic residues" evidence="1">
    <location>
        <begin position="40"/>
        <end position="49"/>
    </location>
</feature>
<reference evidence="5" key="2">
    <citation type="submission" date="2016-12" db="EMBL/GenBank/DDBJ databases">
        <title>Whole genome sequencing of Sphingomonas sp. ABOJV.</title>
        <authorList>
            <person name="Conlan S."/>
            <person name="Thomas P.J."/>
            <person name="Mullikin J."/>
            <person name="Palmore T.N."/>
            <person name="Frank K.M."/>
            <person name="Segre J.A."/>
        </authorList>
    </citation>
    <scope>NUCLEOTIDE SEQUENCE [LARGE SCALE GENOMIC DNA]</scope>
    <source>
        <strain evidence="5">ABOJV</strain>
    </source>
</reference>
<evidence type="ECO:0000313" key="6">
    <source>
        <dbReference type="Proteomes" id="UP000286681"/>
    </source>
</evidence>
<dbReference type="GeneID" id="44133259"/>
<evidence type="ECO:0000256" key="1">
    <source>
        <dbReference type="SAM" id="MobiDB-lite"/>
    </source>
</evidence>
<organism evidence="3 5">
    <name type="scientific">Sphingomonas koreensis</name>
    <dbReference type="NCBI Taxonomy" id="93064"/>
    <lineage>
        <taxon>Bacteria</taxon>
        <taxon>Pseudomonadati</taxon>
        <taxon>Pseudomonadota</taxon>
        <taxon>Alphaproteobacteria</taxon>
        <taxon>Sphingomonadales</taxon>
        <taxon>Sphingomonadaceae</taxon>
        <taxon>Sphingomonas</taxon>
    </lineage>
</organism>
<feature type="region of interest" description="Disordered" evidence="1">
    <location>
        <begin position="36"/>
        <end position="63"/>
    </location>
</feature>
<accession>A0A1L6JAS5</accession>
<evidence type="ECO:0000313" key="3">
    <source>
        <dbReference type="EMBL" id="APR53031.1"/>
    </source>
</evidence>